<evidence type="ECO:0000256" key="1">
    <source>
        <dbReference type="SAM" id="MobiDB-lite"/>
    </source>
</evidence>
<feature type="region of interest" description="Disordered" evidence="1">
    <location>
        <begin position="256"/>
        <end position="277"/>
    </location>
</feature>
<proteinExistence type="predicted"/>
<gene>
    <name evidence="2" type="ORF">F5878DRAFT_646448</name>
</gene>
<keyword evidence="3" id="KW-1185">Reference proteome</keyword>
<comment type="caution">
    <text evidence="2">The sequence shown here is derived from an EMBL/GenBank/DDBJ whole genome shotgun (WGS) entry which is preliminary data.</text>
</comment>
<feature type="compositionally biased region" description="Basic and acidic residues" evidence="1">
    <location>
        <begin position="203"/>
        <end position="223"/>
    </location>
</feature>
<dbReference type="Proteomes" id="UP001163846">
    <property type="component" value="Unassembled WGS sequence"/>
</dbReference>
<dbReference type="EMBL" id="MU806842">
    <property type="protein sequence ID" value="KAJ3832833.1"/>
    <property type="molecule type" value="Genomic_DNA"/>
</dbReference>
<name>A0AA38NY72_9AGAR</name>
<protein>
    <submittedName>
        <fullName evidence="2">Uncharacterized protein</fullName>
    </submittedName>
</protein>
<feature type="compositionally biased region" description="Low complexity" evidence="1">
    <location>
        <begin position="268"/>
        <end position="277"/>
    </location>
</feature>
<accession>A0AA38NY72</accession>
<feature type="region of interest" description="Disordered" evidence="1">
    <location>
        <begin position="196"/>
        <end position="231"/>
    </location>
</feature>
<dbReference type="AlphaFoldDB" id="A0AA38NY72"/>
<reference evidence="2" key="1">
    <citation type="submission" date="2022-08" db="EMBL/GenBank/DDBJ databases">
        <authorList>
            <consortium name="DOE Joint Genome Institute"/>
            <person name="Min B."/>
            <person name="Riley R."/>
            <person name="Sierra-Patev S."/>
            <person name="Naranjo-Ortiz M."/>
            <person name="Looney B."/>
            <person name="Konkel Z."/>
            <person name="Slot J.C."/>
            <person name="Sakamoto Y."/>
            <person name="Steenwyk J.L."/>
            <person name="Rokas A."/>
            <person name="Carro J."/>
            <person name="Camarero S."/>
            <person name="Ferreira P."/>
            <person name="Molpeceres G."/>
            <person name="Ruiz-Duenas F.J."/>
            <person name="Serrano A."/>
            <person name="Henrissat B."/>
            <person name="Drula E."/>
            <person name="Hughes K.W."/>
            <person name="Mata J.L."/>
            <person name="Ishikawa N.K."/>
            <person name="Vargas-Isla R."/>
            <person name="Ushijima S."/>
            <person name="Smith C.A."/>
            <person name="Ahrendt S."/>
            <person name="Andreopoulos W."/>
            <person name="He G."/>
            <person name="Labutti K."/>
            <person name="Lipzen A."/>
            <person name="Ng V."/>
            <person name="Sandor L."/>
            <person name="Barry K."/>
            <person name="Martinez A.T."/>
            <person name="Xiao Y."/>
            <person name="Gibbons J.G."/>
            <person name="Terashima K."/>
            <person name="Hibbett D.S."/>
            <person name="Grigoriev I.V."/>
        </authorList>
    </citation>
    <scope>NUCLEOTIDE SEQUENCE</scope>
    <source>
        <strain evidence="2">TFB9207</strain>
    </source>
</reference>
<evidence type="ECO:0000313" key="2">
    <source>
        <dbReference type="EMBL" id="KAJ3832833.1"/>
    </source>
</evidence>
<evidence type="ECO:0000313" key="3">
    <source>
        <dbReference type="Proteomes" id="UP001163846"/>
    </source>
</evidence>
<sequence>MEHSVEGNIVQIFCRPEAQSSRAGQHNFPIQPPRNPGFYFHLNQPELPGIVQSRVVERFRVESTTLHDTTFFGGFSTLSSQIVAGKENGGGKRGEEWAIYDKINDLEWDGDSAGGTPFSNLDVISARPLAFFPRRYGHTHYTKTLAHVLTLNVNELGFVVVEPEFARRLVAGQISASCDAIQTLRYQSCVSDSPQKKQGRVVDSTRDVGERCGETPKEGRRGNQGDQGLIQPKVQLKTMNPTEAVVAREKEGQIQSLPLSLPDPPSPVTTLPFPRRC</sequence>
<organism evidence="2 3">
    <name type="scientific">Lentinula raphanica</name>
    <dbReference type="NCBI Taxonomy" id="153919"/>
    <lineage>
        <taxon>Eukaryota</taxon>
        <taxon>Fungi</taxon>
        <taxon>Dikarya</taxon>
        <taxon>Basidiomycota</taxon>
        <taxon>Agaricomycotina</taxon>
        <taxon>Agaricomycetes</taxon>
        <taxon>Agaricomycetidae</taxon>
        <taxon>Agaricales</taxon>
        <taxon>Marasmiineae</taxon>
        <taxon>Omphalotaceae</taxon>
        <taxon>Lentinula</taxon>
    </lineage>
</organism>